<feature type="coiled-coil region" evidence="7">
    <location>
        <begin position="456"/>
        <end position="490"/>
    </location>
</feature>
<evidence type="ECO:0000256" key="2">
    <source>
        <dbReference type="ARBA" id="ARBA00022692"/>
    </source>
</evidence>
<evidence type="ECO:0000256" key="9">
    <source>
        <dbReference type="SAM" id="Phobius"/>
    </source>
</evidence>
<accession>A0ABQ5RXK8</accession>
<dbReference type="Proteomes" id="UP001165090">
    <property type="component" value="Unassembled WGS sequence"/>
</dbReference>
<evidence type="ECO:0000256" key="5">
    <source>
        <dbReference type="ARBA" id="ARBA00023128"/>
    </source>
</evidence>
<name>A0ABQ5RXK8_9CHLO</name>
<dbReference type="InterPro" id="IPR033122">
    <property type="entry name" value="LETM1-like_RBD"/>
</dbReference>
<keyword evidence="6 9" id="KW-0472">Membrane</keyword>
<dbReference type="PANTHER" id="PTHR14009:SF1">
    <property type="entry name" value="MITOCHONDRIAL PROTON_CALCIUM EXCHANGER PROTEIN"/>
    <property type="match status" value="1"/>
</dbReference>
<evidence type="ECO:0000313" key="12">
    <source>
        <dbReference type="Proteomes" id="UP001165090"/>
    </source>
</evidence>
<keyword evidence="7" id="KW-0175">Coiled coil</keyword>
<feature type="region of interest" description="Disordered" evidence="8">
    <location>
        <begin position="107"/>
        <end position="128"/>
    </location>
</feature>
<dbReference type="Pfam" id="PF07766">
    <property type="entry name" value="LETM1_RBD"/>
    <property type="match status" value="1"/>
</dbReference>
<feature type="compositionally biased region" description="Gly residues" evidence="8">
    <location>
        <begin position="929"/>
        <end position="944"/>
    </location>
</feature>
<gene>
    <name evidence="11" type="ORF">VaNZ11_004577</name>
</gene>
<evidence type="ECO:0000313" key="11">
    <source>
        <dbReference type="EMBL" id="GLI62003.1"/>
    </source>
</evidence>
<feature type="domain" description="Letm1 RBD" evidence="10">
    <location>
        <begin position="688"/>
        <end position="759"/>
    </location>
</feature>
<keyword evidence="3" id="KW-0999">Mitochondrion inner membrane</keyword>
<feature type="region of interest" description="Disordered" evidence="8">
    <location>
        <begin position="907"/>
        <end position="944"/>
    </location>
</feature>
<sequence length="944" mass="97900">MDIRRGQLSRDAVASTSGRHVLQRPSPMGLPSHRLPWVSPATRPNLSQHYVASTHVSVVACKAAPGESSAIPPTTTTTTTTTITTIPTPPLPPNGAAVAATVLLPSQQQAQPPQQPPSAAEEDSRHTSVERVLRLNTLVETRRLYRNIVRAEYLLNLPSPLYTPPPVSAGEHAEWLAASGSSANASGSSSDGLMDLDSDRLSNGSSSLAGSFSSAASVPRILSGPDEDKALKTALDSVAEMALVLEQLKASLRSLPAGFGTAIFPAATASASEETVREVARQNVLGLRERLAGEVPLLPISSDAAIHYIESRNVKFNRRVALDELQGGGWIGISGSVGNGSGSTSGGGGGSTSGGAAAPGGLPGADLTGGGSSLRATPLERLEAAERAAGEIIANRIKPALKRASEQDLLQVVQDTGSYLKGLWVRLNGGSPAPGRWGGWKGVVADKELPRPEGTQQRSELEISRLSLDLEALEKRLQEASKKRENKLRKAGLQGRVQMAIQLKGLDAEVLYLSSLLAVRTLQLEMEYVYGSLEAEALDIFNGLHSGGLLIRDGSTAELALLVAEFALLDEQLTLMAAALEGGSAGGATASDDGAAAAAAMGPALINDEVLSKLAVEIPDMRSRVGVADQVVFGGQGFSLTKARLQVRESLDKVREAITFLTRGFKLLGSDIATGARLFLKAALGNTLKPREVSALRRTARDLLTFIPFTIILIIPLSPLGHVLVFGFIQRYFPSFFPSQFSSRRQEIMVRYEELERQLLEAQAAVEVAEEEVELARAREAVARLMAPEPPAAPVVEAPAGGGAAVAKGDDVMGAAPAASAPVGGILRGVHEAGDGAAAVAAAAAGTAATAPVAVGSGRVAAPPVGSTSALSSVDEATLHEAAKKVRILVEQLDEIRDDVHLVDPLSEATGGEVTGGGGGGRKSKLAHGGSGGRGGGDGGQGRH</sequence>
<comment type="caution">
    <text evidence="11">The sequence shown here is derived from an EMBL/GenBank/DDBJ whole genome shotgun (WGS) entry which is preliminary data.</text>
</comment>
<feature type="compositionally biased region" description="Gly residues" evidence="8">
    <location>
        <begin position="341"/>
        <end position="372"/>
    </location>
</feature>
<feature type="region of interest" description="Disordered" evidence="8">
    <location>
        <begin position="68"/>
        <end position="89"/>
    </location>
</feature>
<evidence type="ECO:0000256" key="7">
    <source>
        <dbReference type="SAM" id="Coils"/>
    </source>
</evidence>
<organism evidence="11 12">
    <name type="scientific">Volvox africanus</name>
    <dbReference type="NCBI Taxonomy" id="51714"/>
    <lineage>
        <taxon>Eukaryota</taxon>
        <taxon>Viridiplantae</taxon>
        <taxon>Chlorophyta</taxon>
        <taxon>core chlorophytes</taxon>
        <taxon>Chlorophyceae</taxon>
        <taxon>CS clade</taxon>
        <taxon>Chlamydomonadales</taxon>
        <taxon>Volvocaceae</taxon>
        <taxon>Volvox</taxon>
    </lineage>
</organism>
<reference evidence="11 12" key="1">
    <citation type="journal article" date="2023" name="IScience">
        <title>Expanded male sex-determining region conserved during the evolution of homothallism in the green alga Volvox.</title>
        <authorList>
            <person name="Yamamoto K."/>
            <person name="Matsuzaki R."/>
            <person name="Mahakham W."/>
            <person name="Heman W."/>
            <person name="Sekimoto H."/>
            <person name="Kawachi M."/>
            <person name="Minakuchi Y."/>
            <person name="Toyoda A."/>
            <person name="Nozaki H."/>
        </authorList>
    </citation>
    <scope>NUCLEOTIDE SEQUENCE [LARGE SCALE GENOMIC DNA]</scope>
    <source>
        <strain evidence="11 12">NIES-4468</strain>
    </source>
</reference>
<evidence type="ECO:0000256" key="4">
    <source>
        <dbReference type="ARBA" id="ARBA00022989"/>
    </source>
</evidence>
<evidence type="ECO:0000256" key="6">
    <source>
        <dbReference type="ARBA" id="ARBA00023136"/>
    </source>
</evidence>
<dbReference type="InterPro" id="IPR044202">
    <property type="entry name" value="LETM1/MDM38-like"/>
</dbReference>
<feature type="region of interest" description="Disordered" evidence="8">
    <location>
        <begin position="341"/>
        <end position="373"/>
    </location>
</feature>
<keyword evidence="12" id="KW-1185">Reference proteome</keyword>
<proteinExistence type="predicted"/>
<keyword evidence="4 9" id="KW-1133">Transmembrane helix</keyword>
<keyword evidence="5" id="KW-0496">Mitochondrion</keyword>
<protein>
    <recommendedName>
        <fullName evidence="10">Letm1 RBD domain-containing protein</fullName>
    </recommendedName>
</protein>
<evidence type="ECO:0000256" key="3">
    <source>
        <dbReference type="ARBA" id="ARBA00022792"/>
    </source>
</evidence>
<evidence type="ECO:0000256" key="8">
    <source>
        <dbReference type="SAM" id="MobiDB-lite"/>
    </source>
</evidence>
<comment type="subcellular location">
    <subcellularLocation>
        <location evidence="1">Mitochondrion inner membrane</location>
        <topology evidence="1">Single-pass membrane protein</topology>
    </subcellularLocation>
</comment>
<keyword evidence="2 9" id="KW-0812">Transmembrane</keyword>
<feature type="transmembrane region" description="Helical" evidence="9">
    <location>
        <begin position="706"/>
        <end position="729"/>
    </location>
</feature>
<feature type="region of interest" description="Disordered" evidence="8">
    <location>
        <begin position="1"/>
        <end position="36"/>
    </location>
</feature>
<feature type="coiled-coil region" evidence="7">
    <location>
        <begin position="745"/>
        <end position="779"/>
    </location>
</feature>
<evidence type="ECO:0000259" key="10">
    <source>
        <dbReference type="Pfam" id="PF07766"/>
    </source>
</evidence>
<feature type="compositionally biased region" description="Low complexity" evidence="8">
    <location>
        <begin position="71"/>
        <end position="86"/>
    </location>
</feature>
<evidence type="ECO:0000256" key="1">
    <source>
        <dbReference type="ARBA" id="ARBA00004434"/>
    </source>
</evidence>
<dbReference type="EMBL" id="BSDZ01000011">
    <property type="protein sequence ID" value="GLI62003.1"/>
    <property type="molecule type" value="Genomic_DNA"/>
</dbReference>
<dbReference type="PANTHER" id="PTHR14009">
    <property type="entry name" value="LEUCINE ZIPPER-EF-HAND CONTAINING TRANSMEMBRANE PROTEIN"/>
    <property type="match status" value="1"/>
</dbReference>